<organism evidence="1 2">
    <name type="scientific">Phanerochaete sordida</name>
    <dbReference type="NCBI Taxonomy" id="48140"/>
    <lineage>
        <taxon>Eukaryota</taxon>
        <taxon>Fungi</taxon>
        <taxon>Dikarya</taxon>
        <taxon>Basidiomycota</taxon>
        <taxon>Agaricomycotina</taxon>
        <taxon>Agaricomycetes</taxon>
        <taxon>Polyporales</taxon>
        <taxon>Phanerochaetaceae</taxon>
        <taxon>Phanerochaete</taxon>
    </lineage>
</organism>
<dbReference type="EMBL" id="BPQB01000014">
    <property type="protein sequence ID" value="GJE89871.1"/>
    <property type="molecule type" value="Genomic_DNA"/>
</dbReference>
<reference evidence="1 2" key="1">
    <citation type="submission" date="2021-08" db="EMBL/GenBank/DDBJ databases">
        <title>Draft Genome Sequence of Phanerochaete sordida strain YK-624.</title>
        <authorList>
            <person name="Mori T."/>
            <person name="Dohra H."/>
            <person name="Suzuki T."/>
            <person name="Kawagishi H."/>
            <person name="Hirai H."/>
        </authorList>
    </citation>
    <scope>NUCLEOTIDE SEQUENCE [LARGE SCALE GENOMIC DNA]</scope>
    <source>
        <strain evidence="1 2">YK-624</strain>
    </source>
</reference>
<dbReference type="Proteomes" id="UP000703269">
    <property type="component" value="Unassembled WGS sequence"/>
</dbReference>
<gene>
    <name evidence="1" type="ORF">PsYK624_059820</name>
</gene>
<name>A0A9P3G7S1_9APHY</name>
<proteinExistence type="predicted"/>
<protein>
    <submittedName>
        <fullName evidence="1">Uncharacterized protein</fullName>
    </submittedName>
</protein>
<dbReference type="AlphaFoldDB" id="A0A9P3G7S1"/>
<accession>A0A9P3G7S1</accession>
<evidence type="ECO:0000313" key="2">
    <source>
        <dbReference type="Proteomes" id="UP000703269"/>
    </source>
</evidence>
<comment type="caution">
    <text evidence="1">The sequence shown here is derived from an EMBL/GenBank/DDBJ whole genome shotgun (WGS) entry which is preliminary data.</text>
</comment>
<sequence>MLPLPYFPVSGCISLNLRNGKCESDRQMKKKRNFACLRLMNVLKRNARKNCKIFVKQESCTGSCVRMLAHPLPFDGVGTGFHQSFTATSSGFWGTLTINLQQFLETFPLSLEIGAFSTALSFFLSSR</sequence>
<evidence type="ECO:0000313" key="1">
    <source>
        <dbReference type="EMBL" id="GJE89871.1"/>
    </source>
</evidence>
<keyword evidence="2" id="KW-1185">Reference proteome</keyword>